<dbReference type="Proteomes" id="UP000664332">
    <property type="component" value="Unassembled WGS sequence"/>
</dbReference>
<accession>A0A939DZ35</accession>
<gene>
    <name evidence="3" type="ORF">JZY06_04585</name>
</gene>
<dbReference type="AlphaFoldDB" id="A0A939DZ35"/>
<feature type="transmembrane region" description="Helical" evidence="2">
    <location>
        <begin position="55"/>
        <end position="78"/>
    </location>
</feature>
<sequence>MPGRGGPVGDWVLCLGVSSETQDASDVGDGLTGKTAETPQPGNGVRHRVWRDVGLYLLARTGTFIALWAMIAGLAWMIGAPVPLLISALLAIVVLFPLSFLLFQDLRGNVVAGMAQWGAQRAAHRQWVQKEIEGRQD</sequence>
<name>A0A939DZ35_9CORY</name>
<evidence type="ECO:0000256" key="2">
    <source>
        <dbReference type="SAM" id="Phobius"/>
    </source>
</evidence>
<feature type="transmembrane region" description="Helical" evidence="2">
    <location>
        <begin position="84"/>
        <end position="103"/>
    </location>
</feature>
<keyword evidence="2" id="KW-1133">Transmembrane helix</keyword>
<evidence type="ECO:0000313" key="3">
    <source>
        <dbReference type="EMBL" id="MBN9643899.1"/>
    </source>
</evidence>
<organism evidence="3 4">
    <name type="scientific">Corynebacterium mendelii</name>
    <dbReference type="NCBI Taxonomy" id="2765362"/>
    <lineage>
        <taxon>Bacteria</taxon>
        <taxon>Bacillati</taxon>
        <taxon>Actinomycetota</taxon>
        <taxon>Actinomycetes</taxon>
        <taxon>Mycobacteriales</taxon>
        <taxon>Corynebacteriaceae</taxon>
        <taxon>Corynebacterium</taxon>
    </lineage>
</organism>
<feature type="region of interest" description="Disordered" evidence="1">
    <location>
        <begin position="22"/>
        <end position="43"/>
    </location>
</feature>
<dbReference type="InterPro" id="IPR025323">
    <property type="entry name" value="DUF4229"/>
</dbReference>
<protein>
    <submittedName>
        <fullName evidence="3">DUF4229 domain-containing protein</fullName>
    </submittedName>
</protein>
<dbReference type="EMBL" id="JAFLEQ010000008">
    <property type="protein sequence ID" value="MBN9643899.1"/>
    <property type="molecule type" value="Genomic_DNA"/>
</dbReference>
<reference evidence="3" key="1">
    <citation type="submission" date="2021-03" db="EMBL/GenBank/DDBJ databases">
        <authorList>
            <person name="Sun Q."/>
        </authorList>
    </citation>
    <scope>NUCLEOTIDE SEQUENCE</scope>
    <source>
        <strain evidence="3">CCM 8862</strain>
    </source>
</reference>
<keyword evidence="4" id="KW-1185">Reference proteome</keyword>
<proteinExistence type="predicted"/>
<dbReference type="Pfam" id="PF14012">
    <property type="entry name" value="DUF4229"/>
    <property type="match status" value="1"/>
</dbReference>
<comment type="caution">
    <text evidence="3">The sequence shown here is derived from an EMBL/GenBank/DDBJ whole genome shotgun (WGS) entry which is preliminary data.</text>
</comment>
<evidence type="ECO:0000313" key="4">
    <source>
        <dbReference type="Proteomes" id="UP000664332"/>
    </source>
</evidence>
<evidence type="ECO:0000256" key="1">
    <source>
        <dbReference type="SAM" id="MobiDB-lite"/>
    </source>
</evidence>
<keyword evidence="2" id="KW-0812">Transmembrane</keyword>
<keyword evidence="2" id="KW-0472">Membrane</keyword>